<dbReference type="AlphaFoldDB" id="A0A8D8RHK0"/>
<dbReference type="InterPro" id="IPR040059">
    <property type="entry name" value="PUM3"/>
</dbReference>
<dbReference type="PANTHER" id="PTHR13389:SF0">
    <property type="entry name" value="PUMILIO HOMOLOG 3"/>
    <property type="match status" value="1"/>
</dbReference>
<dbReference type="Pfam" id="PF08144">
    <property type="entry name" value="CPL"/>
    <property type="match status" value="1"/>
</dbReference>
<accession>A0A8D8RHK0</accession>
<evidence type="ECO:0000256" key="4">
    <source>
        <dbReference type="SAM" id="MobiDB-lite"/>
    </source>
</evidence>
<dbReference type="InterPro" id="IPR016024">
    <property type="entry name" value="ARM-type_fold"/>
</dbReference>
<feature type="repeat" description="Pumilio" evidence="3">
    <location>
        <begin position="220"/>
        <end position="255"/>
    </location>
</feature>
<dbReference type="InterPro" id="IPR012959">
    <property type="entry name" value="CPL_dom"/>
</dbReference>
<feature type="compositionally biased region" description="Basic and acidic residues" evidence="4">
    <location>
        <begin position="1"/>
        <end position="21"/>
    </location>
</feature>
<dbReference type="GO" id="GO:0003729">
    <property type="term" value="F:mRNA binding"/>
    <property type="evidence" value="ECO:0007669"/>
    <property type="project" value="TreeGrafter"/>
</dbReference>
<dbReference type="PROSITE" id="PS50302">
    <property type="entry name" value="PUM"/>
    <property type="match status" value="1"/>
</dbReference>
<dbReference type="GO" id="GO:0005730">
    <property type="term" value="C:nucleolus"/>
    <property type="evidence" value="ECO:0007669"/>
    <property type="project" value="TreeGrafter"/>
</dbReference>
<feature type="domain" description="PUM-HD" evidence="5">
    <location>
        <begin position="156"/>
        <end position="511"/>
    </location>
</feature>
<dbReference type="Gene3D" id="1.25.10.10">
    <property type="entry name" value="Leucine-rich Repeat Variant"/>
    <property type="match status" value="2"/>
</dbReference>
<evidence type="ECO:0000259" key="5">
    <source>
        <dbReference type="PROSITE" id="PS50303"/>
    </source>
</evidence>
<dbReference type="PANTHER" id="PTHR13389">
    <property type="entry name" value="PUMILIO HOMOLOG 3"/>
    <property type="match status" value="1"/>
</dbReference>
<name>A0A8D8RHK0_9HEMI</name>
<dbReference type="GO" id="GO:0006417">
    <property type="term" value="P:regulation of translation"/>
    <property type="evidence" value="ECO:0007669"/>
    <property type="project" value="TreeGrafter"/>
</dbReference>
<evidence type="ECO:0000313" key="6">
    <source>
        <dbReference type="EMBL" id="CAG6651503.1"/>
    </source>
</evidence>
<evidence type="ECO:0000256" key="3">
    <source>
        <dbReference type="PROSITE-ProRule" id="PRU00317"/>
    </source>
</evidence>
<sequence>MTMKRKSEESKENSTLKKIKTENVPGGIQKTTFKGTNKPLKGGPQKSPKSAQKGGPQKSFTKPVKGGLPQKPGLKGGKERNNQTKGDIDITQSLTDTGASKSKKFRFEKSGGKKAGKFKKAEAPDKKPDWNEFKKKKKEVQKKRKMGNSQYDVVVESKKIWEQVRRADCPDEKKQKLLTKLHGLLKGKMDKIVFSHDMSRIIQWLLKLSSPQMRKEIVSELLPHTIAMIQSKYSNALVKHMLKNGDEATKNEVIKVLQTKVVTLLSHTTASPILMYAHDQVASPGQKLAMRQELYGGLYQSTGDAKISCLGDIFEKSPEMKSAILSVTKKTIIKCLQKEHITSSSLLHAVLQDFISHSGDSPDLTEVLEMLAPLPILQFVHSKPGSSVAMHIIWNATNKLKKNIVKELKGHIREVATSEFGHLALVTLLDNVDDTLLLKKALLPELLEVAEELAANEYGRKVLAHVNSWCDPGFYHPSFIVQVKAGDDFSTSKKDRDVRNKEIHEFVSDPLLASIASNPDFWLKTSSVAMVTAVILNNAVGPNLKEAFDSVATVLVDLDRKVKQEIRTPATNGAPAGSGEGIAKKKKKNNKKKAVKGEGEGEAEEEEVVFIEHAGFHMVLKKLIQHDKKNVEKNLPTLSESVVAKLSDSVLDTWTQCNRACFILVSILECGPETCVSELKSKLSSYKTNLSSQSFFGAKILLGKLE</sequence>
<reference evidence="6" key="1">
    <citation type="submission" date="2021-05" db="EMBL/GenBank/DDBJ databases">
        <authorList>
            <person name="Alioto T."/>
            <person name="Alioto T."/>
            <person name="Gomez Garrido J."/>
        </authorList>
    </citation>
    <scope>NUCLEOTIDE SEQUENCE</scope>
</reference>
<feature type="region of interest" description="Disordered" evidence="4">
    <location>
        <begin position="567"/>
        <end position="599"/>
    </location>
</feature>
<dbReference type="SUPFAM" id="SSF48371">
    <property type="entry name" value="ARM repeat"/>
    <property type="match status" value="1"/>
</dbReference>
<feature type="compositionally biased region" description="Polar residues" evidence="4">
    <location>
        <begin position="90"/>
        <end position="100"/>
    </location>
</feature>
<dbReference type="InterPro" id="IPR001313">
    <property type="entry name" value="Pumilio_RNA-bd_rpt"/>
</dbReference>
<dbReference type="EMBL" id="HBUF01314572">
    <property type="protein sequence ID" value="CAG6693816.1"/>
    <property type="molecule type" value="Transcribed_RNA"/>
</dbReference>
<dbReference type="EMBL" id="HBUF01167887">
    <property type="protein sequence ID" value="CAG6651503.1"/>
    <property type="molecule type" value="Transcribed_RNA"/>
</dbReference>
<dbReference type="PROSITE" id="PS50303">
    <property type="entry name" value="PUM_HD"/>
    <property type="match status" value="1"/>
</dbReference>
<protein>
    <submittedName>
        <fullName evidence="6">Pumilio homolog 3</fullName>
    </submittedName>
</protein>
<feature type="compositionally biased region" description="Low complexity" evidence="4">
    <location>
        <begin position="62"/>
        <end position="73"/>
    </location>
</feature>
<dbReference type="InterPro" id="IPR011989">
    <property type="entry name" value="ARM-like"/>
</dbReference>
<keyword evidence="1" id="KW-0677">Repeat</keyword>
<proteinExistence type="predicted"/>
<evidence type="ECO:0000256" key="1">
    <source>
        <dbReference type="ARBA" id="ARBA00022737"/>
    </source>
</evidence>
<keyword evidence="2" id="KW-0694">RNA-binding</keyword>
<feature type="region of interest" description="Disordered" evidence="4">
    <location>
        <begin position="1"/>
        <end position="129"/>
    </location>
</feature>
<evidence type="ECO:0000256" key="2">
    <source>
        <dbReference type="ARBA" id="ARBA00022884"/>
    </source>
</evidence>
<dbReference type="InterPro" id="IPR033133">
    <property type="entry name" value="PUM-HD"/>
</dbReference>
<dbReference type="SMART" id="SM00025">
    <property type="entry name" value="Pumilio"/>
    <property type="match status" value="4"/>
</dbReference>
<feature type="compositionally biased region" description="Basic and acidic residues" evidence="4">
    <location>
        <begin position="76"/>
        <end position="88"/>
    </location>
</feature>
<organism evidence="6">
    <name type="scientific">Cacopsylla melanoneura</name>
    <dbReference type="NCBI Taxonomy" id="428564"/>
    <lineage>
        <taxon>Eukaryota</taxon>
        <taxon>Metazoa</taxon>
        <taxon>Ecdysozoa</taxon>
        <taxon>Arthropoda</taxon>
        <taxon>Hexapoda</taxon>
        <taxon>Insecta</taxon>
        <taxon>Pterygota</taxon>
        <taxon>Neoptera</taxon>
        <taxon>Paraneoptera</taxon>
        <taxon>Hemiptera</taxon>
        <taxon>Sternorrhyncha</taxon>
        <taxon>Psylloidea</taxon>
        <taxon>Psyllidae</taxon>
        <taxon>Psyllinae</taxon>
        <taxon>Cacopsylla</taxon>
    </lineage>
</organism>
<dbReference type="EMBL" id="HBUF01651822">
    <property type="protein sequence ID" value="CAG6787102.1"/>
    <property type="molecule type" value="Transcribed_RNA"/>
</dbReference>
<feature type="compositionally biased region" description="Basic and acidic residues" evidence="4">
    <location>
        <begin position="119"/>
        <end position="129"/>
    </location>
</feature>
<feature type="compositionally biased region" description="Basic residues" evidence="4">
    <location>
        <begin position="584"/>
        <end position="594"/>
    </location>
</feature>